<feature type="domain" description="HTH tetR-type" evidence="3">
    <location>
        <begin position="19"/>
        <end position="79"/>
    </location>
</feature>
<comment type="caution">
    <text evidence="4">The sequence shown here is derived from an EMBL/GenBank/DDBJ whole genome shotgun (WGS) entry which is preliminary data.</text>
</comment>
<evidence type="ECO:0000259" key="3">
    <source>
        <dbReference type="PROSITE" id="PS50977"/>
    </source>
</evidence>
<dbReference type="Pfam" id="PF00440">
    <property type="entry name" value="TetR_N"/>
    <property type="match status" value="1"/>
</dbReference>
<dbReference type="SUPFAM" id="SSF46689">
    <property type="entry name" value="Homeodomain-like"/>
    <property type="match status" value="1"/>
</dbReference>
<dbReference type="InterPro" id="IPR009057">
    <property type="entry name" value="Homeodomain-like_sf"/>
</dbReference>
<accession>A0ABP8ZTB3</accession>
<proteinExistence type="predicted"/>
<dbReference type="InterPro" id="IPR036271">
    <property type="entry name" value="Tet_transcr_reg_TetR-rel_C_sf"/>
</dbReference>
<evidence type="ECO:0000313" key="4">
    <source>
        <dbReference type="EMBL" id="GAA4764294.1"/>
    </source>
</evidence>
<dbReference type="Gene3D" id="1.10.357.10">
    <property type="entry name" value="Tetracycline Repressor, domain 2"/>
    <property type="match status" value="1"/>
</dbReference>
<evidence type="ECO:0000256" key="1">
    <source>
        <dbReference type="ARBA" id="ARBA00023125"/>
    </source>
</evidence>
<dbReference type="Pfam" id="PF14246">
    <property type="entry name" value="TetR_C_7"/>
    <property type="match status" value="1"/>
</dbReference>
<feature type="DNA-binding region" description="H-T-H motif" evidence="2">
    <location>
        <begin position="42"/>
        <end position="61"/>
    </location>
</feature>
<dbReference type="Gene3D" id="1.10.10.60">
    <property type="entry name" value="Homeodomain-like"/>
    <property type="match status" value="1"/>
</dbReference>
<dbReference type="PANTHER" id="PTHR30055:SF146">
    <property type="entry name" value="HTH-TYPE TRANSCRIPTIONAL DUAL REGULATOR CECR"/>
    <property type="match status" value="1"/>
</dbReference>
<dbReference type="PROSITE" id="PS50977">
    <property type="entry name" value="HTH_TETR_2"/>
    <property type="match status" value="1"/>
</dbReference>
<reference evidence="5" key="1">
    <citation type="journal article" date="2019" name="Int. J. Syst. Evol. Microbiol.">
        <title>The Global Catalogue of Microorganisms (GCM) 10K type strain sequencing project: providing services to taxonomists for standard genome sequencing and annotation.</title>
        <authorList>
            <consortium name="The Broad Institute Genomics Platform"/>
            <consortium name="The Broad Institute Genome Sequencing Center for Infectious Disease"/>
            <person name="Wu L."/>
            <person name="Ma J."/>
        </authorList>
    </citation>
    <scope>NUCLEOTIDE SEQUENCE [LARGE SCALE GENOMIC DNA]</scope>
    <source>
        <strain evidence="5">JCM 18324</strain>
    </source>
</reference>
<evidence type="ECO:0000256" key="2">
    <source>
        <dbReference type="PROSITE-ProRule" id="PRU00335"/>
    </source>
</evidence>
<dbReference type="SUPFAM" id="SSF48498">
    <property type="entry name" value="Tetracyclin repressor-like, C-terminal domain"/>
    <property type="match status" value="1"/>
</dbReference>
<dbReference type="PRINTS" id="PR00455">
    <property type="entry name" value="HTHTETR"/>
</dbReference>
<dbReference type="InterPro" id="IPR050109">
    <property type="entry name" value="HTH-type_TetR-like_transc_reg"/>
</dbReference>
<dbReference type="InterPro" id="IPR001647">
    <property type="entry name" value="HTH_TetR"/>
</dbReference>
<keyword evidence="1 2" id="KW-0238">DNA-binding</keyword>
<name>A0ABP8ZTB3_9ACTN</name>
<dbReference type="Proteomes" id="UP001501147">
    <property type="component" value="Unassembled WGS sequence"/>
</dbReference>
<evidence type="ECO:0000313" key="5">
    <source>
        <dbReference type="Proteomes" id="UP001501147"/>
    </source>
</evidence>
<sequence>MTPRQGDSRRGRPRQGEADARRAAVLEAAFAELVQHGYAGTTMLGIARRAGASKETLYHWFGNKRGLFAAMIRRQSELANAQMAAALEHRSDPRETLTGFAVSLLQLLLGTYSITLNRAAIAAPELADVLLAEGRHTTGPLVADYLARLAEDGELAIGEPEDAFRLLYGLVVSDSQIRVLLGEPPPTDIQDRARRAVDRFLTLTAHGSSGAPDGD</sequence>
<keyword evidence="5" id="KW-1185">Reference proteome</keyword>
<protein>
    <submittedName>
        <fullName evidence="4">TetR/AcrR family transcriptional regulator</fullName>
    </submittedName>
</protein>
<dbReference type="RefSeq" id="WP_345609325.1">
    <property type="nucleotide sequence ID" value="NZ_BAABJV010000001.1"/>
</dbReference>
<dbReference type="InterPro" id="IPR039536">
    <property type="entry name" value="TetR_C_Proteobacteria"/>
</dbReference>
<dbReference type="EMBL" id="BAABJV010000001">
    <property type="protein sequence ID" value="GAA4764294.1"/>
    <property type="molecule type" value="Genomic_DNA"/>
</dbReference>
<dbReference type="PANTHER" id="PTHR30055">
    <property type="entry name" value="HTH-TYPE TRANSCRIPTIONAL REGULATOR RUTR"/>
    <property type="match status" value="1"/>
</dbReference>
<organism evidence="4 5">
    <name type="scientific">Streptomyces sanyensis</name>
    <dbReference type="NCBI Taxonomy" id="568869"/>
    <lineage>
        <taxon>Bacteria</taxon>
        <taxon>Bacillati</taxon>
        <taxon>Actinomycetota</taxon>
        <taxon>Actinomycetes</taxon>
        <taxon>Kitasatosporales</taxon>
        <taxon>Streptomycetaceae</taxon>
        <taxon>Streptomyces</taxon>
    </lineage>
</organism>
<gene>
    <name evidence="4" type="ORF">GCM10023329_07650</name>
</gene>